<dbReference type="InterPro" id="IPR050116">
    <property type="entry name" value="DNA_polymerase-Y"/>
</dbReference>
<evidence type="ECO:0000313" key="4">
    <source>
        <dbReference type="Proteomes" id="UP001302429"/>
    </source>
</evidence>
<dbReference type="InterPro" id="IPR043128">
    <property type="entry name" value="Rev_trsase/Diguanyl_cyclase"/>
</dbReference>
<dbReference type="GO" id="GO:0003887">
    <property type="term" value="F:DNA-directed DNA polymerase activity"/>
    <property type="evidence" value="ECO:0007669"/>
    <property type="project" value="TreeGrafter"/>
</dbReference>
<accession>A0AA97F5M6</accession>
<comment type="similarity">
    <text evidence="1">Belongs to the DNA polymerase type-Y family.</text>
</comment>
<dbReference type="Pfam" id="PF00817">
    <property type="entry name" value="IMS"/>
    <property type="match status" value="1"/>
</dbReference>
<dbReference type="PANTHER" id="PTHR11076">
    <property type="entry name" value="DNA REPAIR POLYMERASE UMUC / TRANSFERASE FAMILY MEMBER"/>
    <property type="match status" value="1"/>
</dbReference>
<protein>
    <submittedName>
        <fullName evidence="3">Type VI secretion protein ImpB</fullName>
    </submittedName>
</protein>
<dbReference type="PANTHER" id="PTHR11076:SF33">
    <property type="entry name" value="DNA POLYMERASE KAPPA"/>
    <property type="match status" value="1"/>
</dbReference>
<dbReference type="Gene3D" id="3.30.70.270">
    <property type="match status" value="1"/>
</dbReference>
<dbReference type="KEGG" id="acoa:RB602_11310"/>
<evidence type="ECO:0000256" key="1">
    <source>
        <dbReference type="ARBA" id="ARBA00010945"/>
    </source>
</evidence>
<reference evidence="3 4" key="1">
    <citation type="submission" date="2023-10" db="EMBL/GenBank/DDBJ databases">
        <title>Complete genome sequence of a Sphingomonadaceae bacterium.</title>
        <authorList>
            <person name="Yan C."/>
        </authorList>
    </citation>
    <scope>NUCLEOTIDE SEQUENCE [LARGE SCALE GENOMIC DNA]</scope>
    <source>
        <strain evidence="3 4">SCSIO 66989</strain>
    </source>
</reference>
<evidence type="ECO:0000313" key="3">
    <source>
        <dbReference type="EMBL" id="WOE74431.1"/>
    </source>
</evidence>
<organism evidence="3 4">
    <name type="scientific">Alterisphingorhabdus coralli</name>
    <dbReference type="NCBI Taxonomy" id="3071408"/>
    <lineage>
        <taxon>Bacteria</taxon>
        <taxon>Pseudomonadati</taxon>
        <taxon>Pseudomonadota</taxon>
        <taxon>Alphaproteobacteria</taxon>
        <taxon>Sphingomonadales</taxon>
        <taxon>Sphingomonadaceae</taxon>
        <taxon>Alterisphingorhabdus (ex Yan et al. 2024)</taxon>
    </lineage>
</organism>
<dbReference type="InterPro" id="IPR001126">
    <property type="entry name" value="UmuC"/>
</dbReference>
<gene>
    <name evidence="3" type="ORF">RB602_11310</name>
</gene>
<dbReference type="GO" id="GO:0042276">
    <property type="term" value="P:error-prone translesion synthesis"/>
    <property type="evidence" value="ECO:0007669"/>
    <property type="project" value="TreeGrafter"/>
</dbReference>
<dbReference type="GO" id="GO:0005829">
    <property type="term" value="C:cytosol"/>
    <property type="evidence" value="ECO:0007669"/>
    <property type="project" value="TreeGrafter"/>
</dbReference>
<dbReference type="RefSeq" id="WP_317080683.1">
    <property type="nucleotide sequence ID" value="NZ_CP136594.1"/>
</dbReference>
<dbReference type="PROSITE" id="PS50173">
    <property type="entry name" value="UMUC"/>
    <property type="match status" value="1"/>
</dbReference>
<dbReference type="InterPro" id="IPR043502">
    <property type="entry name" value="DNA/RNA_pol_sf"/>
</dbReference>
<proteinExistence type="inferred from homology"/>
<dbReference type="AlphaFoldDB" id="A0AA97F5M6"/>
<keyword evidence="4" id="KW-1185">Reference proteome</keyword>
<evidence type="ECO:0000259" key="2">
    <source>
        <dbReference type="PROSITE" id="PS50173"/>
    </source>
</evidence>
<dbReference type="Proteomes" id="UP001302429">
    <property type="component" value="Chromosome"/>
</dbReference>
<name>A0AA97F5M6_9SPHN</name>
<dbReference type="Gene3D" id="1.10.150.20">
    <property type="entry name" value="5' to 3' exonuclease, C-terminal subdomain"/>
    <property type="match status" value="1"/>
</dbReference>
<dbReference type="SUPFAM" id="SSF56672">
    <property type="entry name" value="DNA/RNA polymerases"/>
    <property type="match status" value="1"/>
</dbReference>
<dbReference type="EMBL" id="CP136594">
    <property type="protein sequence ID" value="WOE74431.1"/>
    <property type="molecule type" value="Genomic_DNA"/>
</dbReference>
<dbReference type="GO" id="GO:0006281">
    <property type="term" value="P:DNA repair"/>
    <property type="evidence" value="ECO:0007669"/>
    <property type="project" value="InterPro"/>
</dbReference>
<dbReference type="Gene3D" id="3.40.1170.60">
    <property type="match status" value="1"/>
</dbReference>
<dbReference type="CDD" id="cd00424">
    <property type="entry name" value="PolY"/>
    <property type="match status" value="1"/>
</dbReference>
<feature type="domain" description="UmuC" evidence="2">
    <location>
        <begin position="24"/>
        <end position="207"/>
    </location>
</feature>
<dbReference type="GO" id="GO:0009432">
    <property type="term" value="P:SOS response"/>
    <property type="evidence" value="ECO:0007669"/>
    <property type="project" value="TreeGrafter"/>
</dbReference>
<sequence length="470" mass="52374">MAPLPEGDTGEGLAFADSAAGLRYIFIDFNAYFASVEQHDAPELIGRPVIVIPLDSEHSGAIAASYEAKALGIKRGTTMREARAICGDVAVLPARHDRYVVMHHELLEEIERHVPIQRVCSIDECVCRLNPEEAEPEAARALARRIKAGLAARFGPAMRCSIGLASSTLLAKLASDLEKPDGLTVIMPKSLPARLRDLPLEAIPGVGRGVSQRLIRAGITDFTSLWNLAPKQARAIWGSVTGERFIYGLKGHDVPDGAAPKKAMIGHSRVLSGAHRRPEGARIVARALLLKAASRLRHYGMYASGLHLSLRFYPEGRLSQEVRFRGSQNSWRFLDKLDEMWWPMMDWLADPRNYRDGRRRSIKLAAVHLFALKNGPPERDLFVSADSDHRDALQAGLWRRIDEANRKYGMETLILASQKGMDLNYLGVKIAFSRVPDKAEFSDRSLEDQRRLTGMAHHQRLRQNASRSLY</sequence>